<organism evidence="1 2">
    <name type="scientific">Vibrio algarum</name>
    <dbReference type="NCBI Taxonomy" id="3020714"/>
    <lineage>
        <taxon>Bacteria</taxon>
        <taxon>Pseudomonadati</taxon>
        <taxon>Pseudomonadota</taxon>
        <taxon>Gammaproteobacteria</taxon>
        <taxon>Vibrionales</taxon>
        <taxon>Vibrionaceae</taxon>
        <taxon>Vibrio</taxon>
    </lineage>
</organism>
<dbReference type="EMBL" id="JAQLOI010000001">
    <property type="protein sequence ID" value="MDB1123395.1"/>
    <property type="molecule type" value="Genomic_DNA"/>
</dbReference>
<name>A0ABT4YPC5_9VIBR</name>
<dbReference type="InterPro" id="IPR011990">
    <property type="entry name" value="TPR-like_helical_dom_sf"/>
</dbReference>
<proteinExistence type="predicted"/>
<evidence type="ECO:0000313" key="1">
    <source>
        <dbReference type="EMBL" id="MDB1123395.1"/>
    </source>
</evidence>
<comment type="caution">
    <text evidence="1">The sequence shown here is derived from an EMBL/GenBank/DDBJ whole genome shotgun (WGS) entry which is preliminary data.</text>
</comment>
<protein>
    <recommendedName>
        <fullName evidence="3">Tetratricopeptide repeat protein</fullName>
    </recommendedName>
</protein>
<reference evidence="1 2" key="1">
    <citation type="submission" date="2023-01" db="EMBL/GenBank/DDBJ databases">
        <title>Vibrio sp. KJ40-1 sp.nov, isolated from marine algae.</title>
        <authorList>
            <person name="Butt M."/>
            <person name="Kim J.M.J."/>
            <person name="Jeon C.O.C."/>
        </authorList>
    </citation>
    <scope>NUCLEOTIDE SEQUENCE [LARGE SCALE GENOMIC DNA]</scope>
    <source>
        <strain evidence="1 2">KJ40-1</strain>
    </source>
</reference>
<accession>A0ABT4YPC5</accession>
<dbReference type="Proteomes" id="UP001210678">
    <property type="component" value="Unassembled WGS sequence"/>
</dbReference>
<gene>
    <name evidence="1" type="ORF">PGX00_06865</name>
</gene>
<evidence type="ECO:0000313" key="2">
    <source>
        <dbReference type="Proteomes" id="UP001210678"/>
    </source>
</evidence>
<dbReference type="Gene3D" id="1.25.40.10">
    <property type="entry name" value="Tetratricopeptide repeat domain"/>
    <property type="match status" value="2"/>
</dbReference>
<sequence length="288" mass="33152">MSCATTMAINAICHYYKIVEFVPDNQNASEIWLRLAQSHYQQSEWSKVLTSLSKYQTSQGKMGSQQLSLKLGSQLQLKRWEQAIPTLEALIEIEPNKLNWWRQMVSLQLKLSRNNQALDTLALAKLQKVELTDSEKRLLAQLYAQRGIPERAAIEISQLNGAYTDVALLVEQATYWQYAKEWSNAVDIWLIAAKQDSQYYWNAALLLSQQGNYSKALAQLYKIDKNASPHSVTDIALAKVRAYYKLGQHNNALIEAKSIREIAKTQSDREQVEAWYQFLRQKHKKDLL</sequence>
<keyword evidence="2" id="KW-1185">Reference proteome</keyword>
<dbReference type="RefSeq" id="WP_272133923.1">
    <property type="nucleotide sequence ID" value="NZ_JAQLOI010000001.1"/>
</dbReference>
<evidence type="ECO:0008006" key="3">
    <source>
        <dbReference type="Google" id="ProtNLM"/>
    </source>
</evidence>
<dbReference type="SUPFAM" id="SSF48452">
    <property type="entry name" value="TPR-like"/>
    <property type="match status" value="2"/>
</dbReference>